<sequence length="670" mass="73048">MKKINALLTIRDWCVVTAITALYCAFVVVGHLKMGQLAEAPTYDDVGYYADAASRLLKLYEDGFPGLLRKSIALPPHAPYSTFATMTGFAIFGMHPWAVAAVQSLWIFVILAALRAALVEQPLYVFLSAAAAVLAWPLLGLLLISARPDSVCALLTVAGCLYIVCSPWAGSGRKRMWIAGAFAGAALLAKPSLSPVTLALFASAALLASATDSIERRGDVDLRRRLLRTNLGFLLIAALLAAPYYIFGLSQTIAYIHLNMLGADAALWRLRIPLLDHACYYLWGPGGQATMGAFLPLTALFLALAGALQRNWLYANRFRAGAVAIWALLAYAAVSIPAHKNAWLGIIVSWTVLFFFVAALCGVFRAVAQMRFAPFYRVALSVCLVVVAATIVELPVYDPIWGHKGGEPLSVSARRSALIDDLAETMLSPPVRVPAVYFPSSSKFLNSDVLQFALNQRNVPSIVASDPKTSGDLAAHLAAIDRATDVVLFEREDPDIYGWMPSAALLPAIKQRLLDHPDFELRKTFDTADGEHHVFLFQRPPAFSDFSAFHGFLSIEGRWPPRGDERGRWALGEAASLELKSPGKQQWAAISIRALSLIADQTVSFSIDGKPIGSCSLPEVNQFKDCMIEMPGAVLPPRIDLAFLRPGPENPWDGRRRSVWFSAISIKRNP</sequence>
<evidence type="ECO:0000313" key="3">
    <source>
        <dbReference type="Proteomes" id="UP000236286"/>
    </source>
</evidence>
<dbReference type="OrthoDB" id="8186454at2"/>
<organism evidence="2 3">
    <name type="scientific">Methylocella silvestris</name>
    <dbReference type="NCBI Taxonomy" id="199596"/>
    <lineage>
        <taxon>Bacteria</taxon>
        <taxon>Pseudomonadati</taxon>
        <taxon>Pseudomonadota</taxon>
        <taxon>Alphaproteobacteria</taxon>
        <taxon>Hyphomicrobiales</taxon>
        <taxon>Beijerinckiaceae</taxon>
        <taxon>Methylocella</taxon>
    </lineage>
</organism>
<evidence type="ECO:0008006" key="4">
    <source>
        <dbReference type="Google" id="ProtNLM"/>
    </source>
</evidence>
<comment type="caution">
    <text evidence="2">The sequence shown here is derived from an EMBL/GenBank/DDBJ whole genome shotgun (WGS) entry which is preliminary data.</text>
</comment>
<feature type="transmembrane region" description="Helical" evidence="1">
    <location>
        <begin position="12"/>
        <end position="32"/>
    </location>
</feature>
<gene>
    <name evidence="2" type="ORF">CR492_14515</name>
</gene>
<feature type="transmembrane region" description="Helical" evidence="1">
    <location>
        <begin position="124"/>
        <end position="144"/>
    </location>
</feature>
<dbReference type="EMBL" id="PDZR01000018">
    <property type="protein sequence ID" value="PNG25190.1"/>
    <property type="molecule type" value="Genomic_DNA"/>
</dbReference>
<reference evidence="2 3" key="1">
    <citation type="submission" date="2017-10" db="EMBL/GenBank/DDBJ databases">
        <title>Genome announcement of Methylocella silvestris TVC from permafrost.</title>
        <authorList>
            <person name="Wang J."/>
            <person name="Geng K."/>
            <person name="Ul-Haque F."/>
            <person name="Crombie A.T."/>
            <person name="Street L.E."/>
            <person name="Wookey P.A."/>
            <person name="Murrell J.C."/>
            <person name="Pratscher J."/>
        </authorList>
    </citation>
    <scope>NUCLEOTIDE SEQUENCE [LARGE SCALE GENOMIC DNA]</scope>
    <source>
        <strain evidence="2 3">TVC</strain>
    </source>
</reference>
<evidence type="ECO:0000256" key="1">
    <source>
        <dbReference type="SAM" id="Phobius"/>
    </source>
</evidence>
<dbReference type="AlphaFoldDB" id="A0A2J7TEK0"/>
<dbReference type="Proteomes" id="UP000236286">
    <property type="component" value="Unassembled WGS sequence"/>
</dbReference>
<dbReference type="RefSeq" id="WP_102844459.1">
    <property type="nucleotide sequence ID" value="NZ_PDZR01000018.1"/>
</dbReference>
<name>A0A2J7TEK0_METSI</name>
<keyword evidence="1" id="KW-0472">Membrane</keyword>
<feature type="transmembrane region" description="Helical" evidence="1">
    <location>
        <begin position="229"/>
        <end position="247"/>
    </location>
</feature>
<feature type="transmembrane region" description="Helical" evidence="1">
    <location>
        <begin position="320"/>
        <end position="336"/>
    </location>
</feature>
<feature type="transmembrane region" description="Helical" evidence="1">
    <location>
        <begin position="99"/>
        <end position="118"/>
    </location>
</feature>
<proteinExistence type="predicted"/>
<feature type="transmembrane region" description="Helical" evidence="1">
    <location>
        <begin position="289"/>
        <end position="308"/>
    </location>
</feature>
<accession>A0A2J7TEK0</accession>
<keyword evidence="1" id="KW-0812">Transmembrane</keyword>
<protein>
    <recommendedName>
        <fullName evidence="4">Glycosyltransferase RgtA/B/C/D-like domain-containing protein</fullName>
    </recommendedName>
</protein>
<evidence type="ECO:0000313" key="2">
    <source>
        <dbReference type="EMBL" id="PNG25190.1"/>
    </source>
</evidence>
<keyword evidence="1" id="KW-1133">Transmembrane helix</keyword>
<feature type="transmembrane region" description="Helical" evidence="1">
    <location>
        <begin position="151"/>
        <end position="170"/>
    </location>
</feature>
<feature type="transmembrane region" description="Helical" evidence="1">
    <location>
        <begin position="342"/>
        <end position="363"/>
    </location>
</feature>
<feature type="transmembrane region" description="Helical" evidence="1">
    <location>
        <begin position="375"/>
        <end position="397"/>
    </location>
</feature>